<comment type="caution">
    <text evidence="1">The sequence shown here is derived from an EMBL/GenBank/DDBJ whole genome shotgun (WGS) entry which is preliminary data.</text>
</comment>
<keyword evidence="2" id="KW-1185">Reference proteome</keyword>
<protein>
    <submittedName>
        <fullName evidence="1">Uncharacterized protein</fullName>
    </submittedName>
</protein>
<accession>A0AAD9GTB0</accession>
<reference evidence="1" key="1">
    <citation type="submission" date="2023-08" db="EMBL/GenBank/DDBJ databases">
        <title>Reference Genome Resource for the Citrus Pathogen Phytophthora citrophthora.</title>
        <authorList>
            <person name="Moller H."/>
            <person name="Coetzee B."/>
            <person name="Rose L.J."/>
            <person name="Van Niekerk J.M."/>
        </authorList>
    </citation>
    <scope>NUCLEOTIDE SEQUENCE</scope>
    <source>
        <strain evidence="1">STE-U-9442</strain>
    </source>
</reference>
<gene>
    <name evidence="1" type="ORF">P3T76_004367</name>
</gene>
<proteinExistence type="predicted"/>
<organism evidence="1 2">
    <name type="scientific">Phytophthora citrophthora</name>
    <dbReference type="NCBI Taxonomy" id="4793"/>
    <lineage>
        <taxon>Eukaryota</taxon>
        <taxon>Sar</taxon>
        <taxon>Stramenopiles</taxon>
        <taxon>Oomycota</taxon>
        <taxon>Peronosporomycetes</taxon>
        <taxon>Peronosporales</taxon>
        <taxon>Peronosporaceae</taxon>
        <taxon>Phytophthora</taxon>
    </lineage>
</organism>
<dbReference type="AlphaFoldDB" id="A0AAD9GTB0"/>
<dbReference type="EMBL" id="JASMQC010000006">
    <property type="protein sequence ID" value="KAK1944455.1"/>
    <property type="molecule type" value="Genomic_DNA"/>
</dbReference>
<evidence type="ECO:0000313" key="1">
    <source>
        <dbReference type="EMBL" id="KAK1944455.1"/>
    </source>
</evidence>
<dbReference type="Proteomes" id="UP001259832">
    <property type="component" value="Unassembled WGS sequence"/>
</dbReference>
<evidence type="ECO:0000313" key="2">
    <source>
        <dbReference type="Proteomes" id="UP001259832"/>
    </source>
</evidence>
<sequence length="127" mass="13925">MPALCKVVNCIVLGHGDGIKVTLPPENSVAQLKKIIKARKGLPRWTKLDLYRSYDPTTSSWHAVTDEDAHALGALTEGTEIERAVAAYSVVDRGLQVGCPEFDLPEEHRHKDQTVQVLAVIPARACK</sequence>
<name>A0AAD9GTB0_9STRA</name>